<evidence type="ECO:0000259" key="1">
    <source>
        <dbReference type="Pfam" id="PF13966"/>
    </source>
</evidence>
<dbReference type="AlphaFoldDB" id="A0A6D2KUG3"/>
<dbReference type="EMBL" id="CACVBM020001507">
    <property type="protein sequence ID" value="CAA7052812.1"/>
    <property type="molecule type" value="Genomic_DNA"/>
</dbReference>
<proteinExistence type="predicted"/>
<sequence length="255" mass="29442">MTICNTYIAKAQLPQYPPPFQFPFPLPFQPNLGMPRFPFPFPLPFQQSPGMPRFPFPLPFQPSPGMPGNFGMSKCWSTLMDMPGCFARSDNLFQDRNGEKVFFWFDDWLKQGRLLDILGDSGTRVIGISRTVKVSEVVLNGTWRVRRRQGQVTQQVLVQIQTHPVPHPDAGGDIVLWRHKSDNYPDRFSAASTWEQIRKSRGRVPWCKVVWFPQGVPRFSFITWVCVRDRLATGVRMRSWGIEQACLFCGEWEES</sequence>
<evidence type="ECO:0000313" key="2">
    <source>
        <dbReference type="EMBL" id="CAA7052812.1"/>
    </source>
</evidence>
<evidence type="ECO:0000313" key="3">
    <source>
        <dbReference type="Proteomes" id="UP000467841"/>
    </source>
</evidence>
<dbReference type="OrthoDB" id="1938625at2759"/>
<accession>A0A6D2KUG3</accession>
<dbReference type="Pfam" id="PF13966">
    <property type="entry name" value="zf-RVT"/>
    <property type="match status" value="1"/>
</dbReference>
<feature type="domain" description="Reverse transcriptase zinc-binding" evidence="1">
    <location>
        <begin position="188"/>
        <end position="254"/>
    </location>
</feature>
<name>A0A6D2KUG3_9BRAS</name>
<gene>
    <name evidence="2" type="ORF">MERR_LOCUS40047</name>
</gene>
<dbReference type="InterPro" id="IPR026960">
    <property type="entry name" value="RVT-Znf"/>
</dbReference>
<dbReference type="Proteomes" id="UP000467841">
    <property type="component" value="Unassembled WGS sequence"/>
</dbReference>
<comment type="caution">
    <text evidence="2">The sequence shown here is derived from an EMBL/GenBank/DDBJ whole genome shotgun (WGS) entry which is preliminary data.</text>
</comment>
<organism evidence="2 3">
    <name type="scientific">Microthlaspi erraticum</name>
    <dbReference type="NCBI Taxonomy" id="1685480"/>
    <lineage>
        <taxon>Eukaryota</taxon>
        <taxon>Viridiplantae</taxon>
        <taxon>Streptophyta</taxon>
        <taxon>Embryophyta</taxon>
        <taxon>Tracheophyta</taxon>
        <taxon>Spermatophyta</taxon>
        <taxon>Magnoliopsida</taxon>
        <taxon>eudicotyledons</taxon>
        <taxon>Gunneridae</taxon>
        <taxon>Pentapetalae</taxon>
        <taxon>rosids</taxon>
        <taxon>malvids</taxon>
        <taxon>Brassicales</taxon>
        <taxon>Brassicaceae</taxon>
        <taxon>Coluteocarpeae</taxon>
        <taxon>Microthlaspi</taxon>
    </lineage>
</organism>
<protein>
    <recommendedName>
        <fullName evidence="1">Reverse transcriptase zinc-binding domain-containing protein</fullName>
    </recommendedName>
</protein>
<reference evidence="2" key="1">
    <citation type="submission" date="2020-01" db="EMBL/GenBank/DDBJ databases">
        <authorList>
            <person name="Mishra B."/>
        </authorList>
    </citation>
    <scope>NUCLEOTIDE SEQUENCE [LARGE SCALE GENOMIC DNA]</scope>
</reference>
<keyword evidence="3" id="KW-1185">Reference proteome</keyword>